<dbReference type="EMBL" id="JAIXMP010000012">
    <property type="protein sequence ID" value="KAI9264300.1"/>
    <property type="molecule type" value="Genomic_DNA"/>
</dbReference>
<name>A0AAD5K151_9FUNG</name>
<dbReference type="NCBIfam" id="TIGR00756">
    <property type="entry name" value="PPR"/>
    <property type="match status" value="1"/>
</dbReference>
<evidence type="ECO:0000313" key="3">
    <source>
        <dbReference type="EMBL" id="KAI9264300.1"/>
    </source>
</evidence>
<feature type="region of interest" description="Disordered" evidence="2">
    <location>
        <begin position="497"/>
        <end position="535"/>
    </location>
</feature>
<comment type="caution">
    <text evidence="3">The sequence shown here is derived from an EMBL/GenBank/DDBJ whole genome shotgun (WGS) entry which is preliminary data.</text>
</comment>
<feature type="repeat" description="PPR" evidence="1">
    <location>
        <begin position="356"/>
        <end position="390"/>
    </location>
</feature>
<evidence type="ECO:0008006" key="5">
    <source>
        <dbReference type="Google" id="ProtNLM"/>
    </source>
</evidence>
<organism evidence="3 4">
    <name type="scientific">Phascolomyces articulosus</name>
    <dbReference type="NCBI Taxonomy" id="60185"/>
    <lineage>
        <taxon>Eukaryota</taxon>
        <taxon>Fungi</taxon>
        <taxon>Fungi incertae sedis</taxon>
        <taxon>Mucoromycota</taxon>
        <taxon>Mucoromycotina</taxon>
        <taxon>Mucoromycetes</taxon>
        <taxon>Mucorales</taxon>
        <taxon>Lichtheimiaceae</taxon>
        <taxon>Phascolomyces</taxon>
    </lineage>
</organism>
<proteinExistence type="predicted"/>
<dbReference type="InterPro" id="IPR011990">
    <property type="entry name" value="TPR-like_helical_dom_sf"/>
</dbReference>
<dbReference type="PANTHER" id="PTHR47938:SF49">
    <property type="entry name" value="(WILD MALAYSIAN BANANA) HYPOTHETICAL PROTEIN"/>
    <property type="match status" value="1"/>
</dbReference>
<dbReference type="PROSITE" id="PS51375">
    <property type="entry name" value="PPR"/>
    <property type="match status" value="1"/>
</dbReference>
<sequence length="610" mass="69645">MQQHNIQPTQDMLNALLRTSSVSTTATTTLSPSYLKSFFKSSNKGNLLDKEGYISFIQAFINSGDIESAQRAALQLKKRTFTIGTSSHMAIVQGWVRQGQMTKAETWLEKCNYIKWVSKGKCQSVLDPYAIIAEGYLQTGEWGRCVNLLEVVKKEVPTIAQQNRRMIKAALVARFARGDFYVCERILMEKQADFTPVTIQRIVQTMLGIKNKSVPGQTVVKGLELMETMLDVRVTATGLGRIIEKLGERGDLRAAYELYRRVRNERRPLGFVIYRSMMEAAVNNNNVVMAERIIYHMNRSSSSISTNNNPLQRSSCPTLSSYNMLLNAYASRQPEPHLSRMTRTFRRLLADGHRPDVTTYNTLIKAFIQMDNQSAALSIFQEMKTAGYRGNSWTINTLIQGWIAQMDWHGLEKFILEIKADEYTLDTITFNLMLEGLLRLNKYEIRLARLWKRQNRWPKLKQLQQRQQEANNSLSSEAVWEIFESSLGISITEGSNTGAEVMSNHQGSHDDGNSNNSSSNEDAKTSGHSDNNNSRMDHQEVYRFLLQHQKNSVQMSPQTTSSRTAFYTLFQNAKPDEVTFKLFMKAFQNANDPESAAKIHHYWMNQSKDH</sequence>
<dbReference type="InterPro" id="IPR002885">
    <property type="entry name" value="PPR_rpt"/>
</dbReference>
<keyword evidence="4" id="KW-1185">Reference proteome</keyword>
<dbReference type="Gene3D" id="1.25.40.10">
    <property type="entry name" value="Tetratricopeptide repeat domain"/>
    <property type="match status" value="3"/>
</dbReference>
<reference evidence="3" key="1">
    <citation type="journal article" date="2022" name="IScience">
        <title>Evolution of zygomycete secretomes and the origins of terrestrial fungal ecologies.</title>
        <authorList>
            <person name="Chang Y."/>
            <person name="Wang Y."/>
            <person name="Mondo S."/>
            <person name="Ahrendt S."/>
            <person name="Andreopoulos W."/>
            <person name="Barry K."/>
            <person name="Beard J."/>
            <person name="Benny G.L."/>
            <person name="Blankenship S."/>
            <person name="Bonito G."/>
            <person name="Cuomo C."/>
            <person name="Desiro A."/>
            <person name="Gervers K.A."/>
            <person name="Hundley H."/>
            <person name="Kuo A."/>
            <person name="LaButti K."/>
            <person name="Lang B.F."/>
            <person name="Lipzen A."/>
            <person name="O'Donnell K."/>
            <person name="Pangilinan J."/>
            <person name="Reynolds N."/>
            <person name="Sandor L."/>
            <person name="Smith M.E."/>
            <person name="Tsang A."/>
            <person name="Grigoriev I.V."/>
            <person name="Stajich J.E."/>
            <person name="Spatafora J.W."/>
        </authorList>
    </citation>
    <scope>NUCLEOTIDE SEQUENCE</scope>
    <source>
        <strain evidence="3">RSA 2281</strain>
    </source>
</reference>
<protein>
    <recommendedName>
        <fullName evidence="5">Pentacotripeptide-repeat region of PRORP domain-containing protein</fullName>
    </recommendedName>
</protein>
<feature type="compositionally biased region" description="Polar residues" evidence="2">
    <location>
        <begin position="497"/>
        <end position="506"/>
    </location>
</feature>
<evidence type="ECO:0000256" key="1">
    <source>
        <dbReference type="PROSITE-ProRule" id="PRU00708"/>
    </source>
</evidence>
<gene>
    <name evidence="3" type="ORF">BDA99DRAFT_437456</name>
</gene>
<dbReference type="GO" id="GO:0003729">
    <property type="term" value="F:mRNA binding"/>
    <property type="evidence" value="ECO:0007669"/>
    <property type="project" value="TreeGrafter"/>
</dbReference>
<evidence type="ECO:0000256" key="2">
    <source>
        <dbReference type="SAM" id="MobiDB-lite"/>
    </source>
</evidence>
<dbReference type="AlphaFoldDB" id="A0AAD5K151"/>
<dbReference type="PANTHER" id="PTHR47938">
    <property type="entry name" value="RESPIRATORY COMPLEX I CHAPERONE (CIA84), PUTATIVE (AFU_ORTHOLOGUE AFUA_2G06020)-RELATED"/>
    <property type="match status" value="1"/>
</dbReference>
<accession>A0AAD5K151</accession>
<reference evidence="3" key="2">
    <citation type="submission" date="2023-02" db="EMBL/GenBank/DDBJ databases">
        <authorList>
            <consortium name="DOE Joint Genome Institute"/>
            <person name="Mondo S.J."/>
            <person name="Chang Y."/>
            <person name="Wang Y."/>
            <person name="Ahrendt S."/>
            <person name="Andreopoulos W."/>
            <person name="Barry K."/>
            <person name="Beard J."/>
            <person name="Benny G.L."/>
            <person name="Blankenship S."/>
            <person name="Bonito G."/>
            <person name="Cuomo C."/>
            <person name="Desiro A."/>
            <person name="Gervers K.A."/>
            <person name="Hundley H."/>
            <person name="Kuo A."/>
            <person name="LaButti K."/>
            <person name="Lang B.F."/>
            <person name="Lipzen A."/>
            <person name="O'Donnell K."/>
            <person name="Pangilinan J."/>
            <person name="Reynolds N."/>
            <person name="Sandor L."/>
            <person name="Smith M.W."/>
            <person name="Tsang A."/>
            <person name="Grigoriev I.V."/>
            <person name="Stajich J.E."/>
            <person name="Spatafora J.W."/>
        </authorList>
    </citation>
    <scope>NUCLEOTIDE SEQUENCE</scope>
    <source>
        <strain evidence="3">RSA 2281</strain>
    </source>
</reference>
<dbReference type="Pfam" id="PF13041">
    <property type="entry name" value="PPR_2"/>
    <property type="match status" value="1"/>
</dbReference>
<evidence type="ECO:0000313" key="4">
    <source>
        <dbReference type="Proteomes" id="UP001209540"/>
    </source>
</evidence>
<dbReference type="Proteomes" id="UP001209540">
    <property type="component" value="Unassembled WGS sequence"/>
</dbReference>